<dbReference type="GO" id="GO:0009507">
    <property type="term" value="C:chloroplast"/>
    <property type="evidence" value="ECO:0007669"/>
    <property type="project" value="UniProtKB-SubCell"/>
</dbReference>
<keyword evidence="6" id="KW-0698">rRNA processing</keyword>
<evidence type="ECO:0000256" key="1">
    <source>
        <dbReference type="ARBA" id="ARBA00004123"/>
    </source>
</evidence>
<evidence type="ECO:0000256" key="7">
    <source>
        <dbReference type="ARBA" id="ARBA00022553"/>
    </source>
</evidence>
<evidence type="ECO:0000256" key="3">
    <source>
        <dbReference type="ARBA" id="ARBA00009801"/>
    </source>
</evidence>
<dbReference type="OrthoDB" id="49348at2759"/>
<evidence type="ECO:0000256" key="8">
    <source>
        <dbReference type="ARBA" id="ARBA00022884"/>
    </source>
</evidence>
<dbReference type="GO" id="GO:0000493">
    <property type="term" value="P:box H/ACA snoRNP assembly"/>
    <property type="evidence" value="ECO:0007669"/>
    <property type="project" value="InterPro"/>
</dbReference>
<comment type="similarity">
    <text evidence="3">Belongs to the NAF1 family.</text>
</comment>
<dbReference type="InterPro" id="IPR009000">
    <property type="entry name" value="Transl_B-barrel_sf"/>
</dbReference>
<dbReference type="GO" id="GO:0006364">
    <property type="term" value="P:rRNA processing"/>
    <property type="evidence" value="ECO:0007669"/>
    <property type="project" value="UniProtKB-KW"/>
</dbReference>
<evidence type="ECO:0000256" key="4">
    <source>
        <dbReference type="ARBA" id="ARBA00021438"/>
    </source>
</evidence>
<dbReference type="EMBL" id="DS999283">
    <property type="protein sequence ID" value="EEC42718.1"/>
    <property type="molecule type" value="Genomic_DNA"/>
</dbReference>
<dbReference type="HOGENOM" id="CLU_623302_0_0_1"/>
<dbReference type="eggNOG" id="ENOG502SG8U">
    <property type="taxonomic scope" value="Eukaryota"/>
</dbReference>
<dbReference type="RefSeq" id="XP_002176326.1">
    <property type="nucleotide sequence ID" value="XM_002176290.1"/>
</dbReference>
<proteinExistence type="inferred from homology"/>
<dbReference type="GeneID" id="7204795"/>
<dbReference type="GO" id="GO:0001522">
    <property type="term" value="P:pseudouridine synthesis"/>
    <property type="evidence" value="ECO:0007669"/>
    <property type="project" value="InterPro"/>
</dbReference>
<dbReference type="InParanoid" id="B7S430"/>
<feature type="compositionally biased region" description="Acidic residues" evidence="10">
    <location>
        <begin position="84"/>
        <end position="105"/>
    </location>
</feature>
<dbReference type="InterPro" id="IPR007504">
    <property type="entry name" value="H/ACA_rnp_Gar1/Naf1"/>
</dbReference>
<dbReference type="GO" id="GO:0005732">
    <property type="term" value="C:sno(s)RNA-containing ribonucleoprotein complex"/>
    <property type="evidence" value="ECO:0007669"/>
    <property type="project" value="InterPro"/>
</dbReference>
<dbReference type="Pfam" id="PF04410">
    <property type="entry name" value="Gar1"/>
    <property type="match status" value="1"/>
</dbReference>
<dbReference type="InterPro" id="IPR040309">
    <property type="entry name" value="Naf1"/>
</dbReference>
<keyword evidence="12" id="KW-1185">Reference proteome</keyword>
<dbReference type="GO" id="GO:0003723">
    <property type="term" value="F:RNA binding"/>
    <property type="evidence" value="ECO:0007669"/>
    <property type="project" value="UniProtKB-KW"/>
</dbReference>
<dbReference type="SUPFAM" id="SSF50447">
    <property type="entry name" value="Translation proteins"/>
    <property type="match status" value="1"/>
</dbReference>
<evidence type="ECO:0000256" key="6">
    <source>
        <dbReference type="ARBA" id="ARBA00022552"/>
    </source>
</evidence>
<dbReference type="InterPro" id="IPR038664">
    <property type="entry name" value="Gar1/Naf1_Cbf5-bd_sf"/>
</dbReference>
<dbReference type="KEGG" id="pti:PHATRDRAFT_bd1667"/>
<feature type="region of interest" description="Disordered" evidence="10">
    <location>
        <begin position="34"/>
        <end position="105"/>
    </location>
</feature>
<feature type="compositionally biased region" description="Basic and acidic residues" evidence="10">
    <location>
        <begin position="74"/>
        <end position="83"/>
    </location>
</feature>
<evidence type="ECO:0000313" key="12">
    <source>
        <dbReference type="Proteomes" id="UP000000759"/>
    </source>
</evidence>
<dbReference type="GO" id="GO:0005634">
    <property type="term" value="C:nucleus"/>
    <property type="evidence" value="ECO:0007669"/>
    <property type="project" value="UniProtKB-SubCell"/>
</dbReference>
<accession>B7S430</accession>
<keyword evidence="8" id="KW-0694">RNA-binding</keyword>
<dbReference type="AlphaFoldDB" id="B7S430"/>
<sequence>MTSHRKRPNFQHGQQEPITDDLVVAAQFAAAFRSTAAEKSNEEWTPEDENEIGLTSSEGERDVDDEEVTPLDKSAPESEKIEGWNDDTVDGDAEDESDDESEVDLGEELARMDKDADGDEVTGTSHCPKTPNEIDAYHTSVYHLESKLKMKLAVEEQDRLRLKTVQSINLKPAGRIQHHMTDERTVVVQSQSSLVLQEGNLLVLQLPECGTVPLGKIFEVFGPVSQPLYSIRLPEPLVNMEEDEGINKLTPIIGKTEEITESEKILDEGDPWSEDGKYTRILEKIPLLNVYYVQNEAELIDPEAISKMSGRGCDASNLHDEEVVNPNDMYFSDDEEERQAKGKGRKGTRKGHNPQHSSEPRALRSCPSAPQGFHFALTAYTLFATI</sequence>
<evidence type="ECO:0000256" key="2">
    <source>
        <dbReference type="ARBA" id="ARBA00004229"/>
    </source>
</evidence>
<evidence type="ECO:0000256" key="9">
    <source>
        <dbReference type="ARBA" id="ARBA00023242"/>
    </source>
</evidence>
<protein>
    <recommendedName>
        <fullName evidence="4">H/ACA ribonucleoprotein complex non-core subunit NAF1</fullName>
    </recommendedName>
</protein>
<feature type="region of interest" description="Disordered" evidence="10">
    <location>
        <begin position="316"/>
        <end position="366"/>
    </location>
</feature>
<evidence type="ECO:0000313" key="11">
    <source>
        <dbReference type="EMBL" id="EEC42718.1"/>
    </source>
</evidence>
<organism evidence="11 12">
    <name type="scientific">Phaeodactylum tricornutum (strain CCAP 1055/1)</name>
    <dbReference type="NCBI Taxonomy" id="556484"/>
    <lineage>
        <taxon>Eukaryota</taxon>
        <taxon>Sar</taxon>
        <taxon>Stramenopiles</taxon>
        <taxon>Ochrophyta</taxon>
        <taxon>Bacillariophyta</taxon>
        <taxon>Bacillariophyceae</taxon>
        <taxon>Bacillariophycidae</taxon>
        <taxon>Naviculales</taxon>
        <taxon>Phaeodactylaceae</taxon>
        <taxon>Phaeodactylum</taxon>
    </lineage>
</organism>
<dbReference type="STRING" id="556484.B7S430"/>
<name>B7S430_PHATC</name>
<keyword evidence="7" id="KW-0597">Phosphoprotein</keyword>
<gene>
    <name evidence="11" type="ORF">PHATRDRAFT_bd1667</name>
</gene>
<feature type="region of interest" description="Disordered" evidence="10">
    <location>
        <begin position="1"/>
        <end position="21"/>
    </location>
</feature>
<feature type="compositionally biased region" description="Basic residues" evidence="10">
    <location>
        <begin position="341"/>
        <end position="353"/>
    </location>
</feature>
<dbReference type="PANTHER" id="PTHR31633:SF1">
    <property type="entry name" value="H_ACA RIBONUCLEOPROTEIN COMPLEX NON-CORE SUBUNIT NAF1"/>
    <property type="match status" value="1"/>
</dbReference>
<dbReference type="PaxDb" id="2850-Phatrdraft1667"/>
<reference evidence="12" key="2">
    <citation type="submission" date="2008-08" db="EMBL/GenBank/DDBJ databases">
        <authorList>
            <consortium name="Diatom Consortium"/>
            <person name="Grigoriev I."/>
            <person name="Grimwood J."/>
            <person name="Kuo A."/>
            <person name="Otillar R.P."/>
            <person name="Salamov A."/>
            <person name="Detter J.C."/>
            <person name="Lindquist E."/>
            <person name="Shapiro H."/>
            <person name="Lucas S."/>
            <person name="Glavina del Rio T."/>
            <person name="Pitluck S."/>
            <person name="Rokhsar D."/>
            <person name="Bowler C."/>
        </authorList>
    </citation>
    <scope>GENOME REANNOTATION</scope>
    <source>
        <strain evidence="12">CCAP 1055/1</strain>
    </source>
</reference>
<evidence type="ECO:0000256" key="10">
    <source>
        <dbReference type="SAM" id="MobiDB-lite"/>
    </source>
</evidence>
<keyword evidence="9" id="KW-0539">Nucleus</keyword>
<dbReference type="Proteomes" id="UP000000759">
    <property type="component" value="Unassembled WGS sequence"/>
</dbReference>
<reference evidence="11 12" key="1">
    <citation type="journal article" date="2008" name="Nature">
        <title>The Phaeodactylum genome reveals the evolutionary history of diatom genomes.</title>
        <authorList>
            <person name="Bowler C."/>
            <person name="Allen A.E."/>
            <person name="Badger J.H."/>
            <person name="Grimwood J."/>
            <person name="Jabbari K."/>
            <person name="Kuo A."/>
            <person name="Maheswari U."/>
            <person name="Martens C."/>
            <person name="Maumus F."/>
            <person name="Otillar R.P."/>
            <person name="Rayko E."/>
            <person name="Salamov A."/>
            <person name="Vandepoele K."/>
            <person name="Beszteri B."/>
            <person name="Gruber A."/>
            <person name="Heijde M."/>
            <person name="Katinka M."/>
            <person name="Mock T."/>
            <person name="Valentin K."/>
            <person name="Verret F."/>
            <person name="Berges J.A."/>
            <person name="Brownlee C."/>
            <person name="Cadoret J.P."/>
            <person name="Chiovitti A."/>
            <person name="Choi C.J."/>
            <person name="Coesel S."/>
            <person name="De Martino A."/>
            <person name="Detter J.C."/>
            <person name="Durkin C."/>
            <person name="Falciatore A."/>
            <person name="Fournet J."/>
            <person name="Haruta M."/>
            <person name="Huysman M.J."/>
            <person name="Jenkins B.D."/>
            <person name="Jiroutova K."/>
            <person name="Jorgensen R.E."/>
            <person name="Joubert Y."/>
            <person name="Kaplan A."/>
            <person name="Kroger N."/>
            <person name="Kroth P.G."/>
            <person name="La Roche J."/>
            <person name="Lindquist E."/>
            <person name="Lommer M."/>
            <person name="Martin-Jezequel V."/>
            <person name="Lopez P.J."/>
            <person name="Lucas S."/>
            <person name="Mangogna M."/>
            <person name="McGinnis K."/>
            <person name="Medlin L.K."/>
            <person name="Montsant A."/>
            <person name="Oudot-Le Secq M.P."/>
            <person name="Napoli C."/>
            <person name="Obornik M."/>
            <person name="Parker M.S."/>
            <person name="Petit J.L."/>
            <person name="Porcel B.M."/>
            <person name="Poulsen N."/>
            <person name="Robison M."/>
            <person name="Rychlewski L."/>
            <person name="Rynearson T.A."/>
            <person name="Schmutz J."/>
            <person name="Shapiro H."/>
            <person name="Siaut M."/>
            <person name="Stanley M."/>
            <person name="Sussman M.R."/>
            <person name="Taylor A.R."/>
            <person name="Vardi A."/>
            <person name="von Dassow P."/>
            <person name="Vyverman W."/>
            <person name="Willis A."/>
            <person name="Wyrwicz L.S."/>
            <person name="Rokhsar D.S."/>
            <person name="Weissenbach J."/>
            <person name="Armbrust E.V."/>
            <person name="Green B.R."/>
            <person name="Van de Peer Y."/>
            <person name="Grigoriev I.V."/>
        </authorList>
    </citation>
    <scope>NUCLEOTIDE SEQUENCE [LARGE SCALE GENOMIC DNA]</scope>
    <source>
        <strain evidence="11 12">CCAP 1055/1</strain>
    </source>
</reference>
<evidence type="ECO:0000256" key="5">
    <source>
        <dbReference type="ARBA" id="ARBA00022517"/>
    </source>
</evidence>
<dbReference type="PANTHER" id="PTHR31633">
    <property type="entry name" value="H/ACA RIBONUCLEOPROTEIN COMPLEX NON-CORE SUBUNIT NAF1"/>
    <property type="match status" value="1"/>
</dbReference>
<dbReference type="Gene3D" id="2.40.10.230">
    <property type="entry name" value="Probable tRNA pseudouridine synthase domain"/>
    <property type="match status" value="1"/>
</dbReference>
<keyword evidence="5" id="KW-0690">Ribosome biogenesis</keyword>
<comment type="subcellular location">
    <subcellularLocation>
        <location evidence="1">Nucleus</location>
    </subcellularLocation>
    <subcellularLocation>
        <location evidence="2">Plastid</location>
        <location evidence="2">Chloroplast</location>
    </subcellularLocation>
</comment>